<dbReference type="AlphaFoldDB" id="A0A4Q9HAX4"/>
<keyword evidence="3" id="KW-1185">Reference proteome</keyword>
<dbReference type="InterPro" id="IPR032181">
    <property type="entry name" value="DUF5013"/>
</dbReference>
<dbReference type="Pfam" id="PF16389">
    <property type="entry name" value="DUF4998"/>
    <property type="match status" value="1"/>
</dbReference>
<dbReference type="EMBL" id="SIXF01000014">
    <property type="protein sequence ID" value="TBO41292.1"/>
    <property type="molecule type" value="Genomic_DNA"/>
</dbReference>
<evidence type="ECO:0000313" key="3">
    <source>
        <dbReference type="Proteomes" id="UP000291819"/>
    </source>
</evidence>
<proteinExistence type="predicted"/>
<accession>A0A4Q9HAX4</accession>
<feature type="domain" description="DUF5013" evidence="1">
    <location>
        <begin position="268"/>
        <end position="396"/>
    </location>
</feature>
<comment type="caution">
    <text evidence="2">The sequence shown here is derived from an EMBL/GenBank/DDBJ whole genome shotgun (WGS) entry which is preliminary data.</text>
</comment>
<sequence length="424" mass="46756">MVILDNMITLNKIKMKRISKKINIRLCQLGLALLLLAAIAACTKKDDYKKFVEGGEISYTGKLDSVKINSGKYRVLVNGLFIADPKVKKCVVYWNNNVDSVIIPVTRTPNVDTLKFFINNMKEGVQNFIIYTYDGAGNKSIPVYKTGRVYGDRYQITLSNRAINSAFTNENGVTTLELGGMDRVSGVFATEVIYTDNANVDKTVRIPINTNNFTLANFKEKGTIKYRTLFLPDSLSVDTFYTDYASLYVPKFIKADVTTTYLKNVGPNVNFSSINSANRWGILSDWITSTSVKNASGFGGYEKKSNVGYISLEAGWGLPNVTDGKIYQTVNLPAGNYRFEIVMTDFNAGGSRYLTVAEGTTIPNVANITSSSIAFSNLESKTLNFELLQSKQVSLGFAATLTGTGSTGQYAKIASVKLYKINYL</sequence>
<name>A0A4Q9HAX4_9SPHI</name>
<organism evidence="2 3">
    <name type="scientific">Pedobacter kyonggii</name>
    <dbReference type="NCBI Taxonomy" id="1926871"/>
    <lineage>
        <taxon>Bacteria</taxon>
        <taxon>Pseudomonadati</taxon>
        <taxon>Bacteroidota</taxon>
        <taxon>Sphingobacteriia</taxon>
        <taxon>Sphingobacteriales</taxon>
        <taxon>Sphingobacteriaceae</taxon>
        <taxon>Pedobacter</taxon>
    </lineage>
</organism>
<reference evidence="2 3" key="1">
    <citation type="submission" date="2019-02" db="EMBL/GenBank/DDBJ databases">
        <title>Pedobacter kyonggii whole genome sequence analysis.</title>
        <authorList>
            <person name="Dahal R.H."/>
        </authorList>
    </citation>
    <scope>NUCLEOTIDE SEQUENCE [LARGE SCALE GENOMIC DNA]</scope>
    <source>
        <strain evidence="2 3">K-4-11-1</strain>
    </source>
</reference>
<dbReference type="OrthoDB" id="1043438at2"/>
<dbReference type="Proteomes" id="UP000291819">
    <property type="component" value="Unassembled WGS sequence"/>
</dbReference>
<gene>
    <name evidence="2" type="ORF">EYS08_14945</name>
</gene>
<evidence type="ECO:0000259" key="1">
    <source>
        <dbReference type="Pfam" id="PF16405"/>
    </source>
</evidence>
<dbReference type="Pfam" id="PF16405">
    <property type="entry name" value="DUF5013"/>
    <property type="match status" value="1"/>
</dbReference>
<evidence type="ECO:0000313" key="2">
    <source>
        <dbReference type="EMBL" id="TBO41292.1"/>
    </source>
</evidence>
<protein>
    <submittedName>
        <fullName evidence="2">DUF5013 domain-containing protein</fullName>
    </submittedName>
</protein>